<dbReference type="Gene3D" id="3.30.200.20">
    <property type="entry name" value="Phosphorylase Kinase, domain 1"/>
    <property type="match status" value="1"/>
</dbReference>
<dbReference type="SMART" id="SM00109">
    <property type="entry name" value="C1"/>
    <property type="match status" value="1"/>
</dbReference>
<dbReference type="PROSITE" id="PS50003">
    <property type="entry name" value="PH_DOMAIN"/>
    <property type="match status" value="1"/>
</dbReference>
<dbReference type="Gene3D" id="1.10.510.10">
    <property type="entry name" value="Transferase(Phosphotransferase) domain 1"/>
    <property type="match status" value="1"/>
</dbReference>
<dbReference type="GO" id="GO:0007266">
    <property type="term" value="P:Rho protein signal transduction"/>
    <property type="evidence" value="ECO:0007669"/>
    <property type="project" value="TreeGrafter"/>
</dbReference>
<keyword evidence="10" id="KW-0863">Zinc-finger</keyword>
<evidence type="ECO:0000256" key="6">
    <source>
        <dbReference type="ARBA" id="ARBA00022553"/>
    </source>
</evidence>
<dbReference type="EC" id="2.7.11.1" evidence="3"/>
<dbReference type="STRING" id="2018661.A0A2A2L2E3"/>
<dbReference type="GO" id="GO:1901888">
    <property type="term" value="P:regulation of cell junction assembly"/>
    <property type="evidence" value="ECO:0007669"/>
    <property type="project" value="TreeGrafter"/>
</dbReference>
<evidence type="ECO:0000259" key="18">
    <source>
        <dbReference type="PROSITE" id="PS50003"/>
    </source>
</evidence>
<dbReference type="GO" id="GO:0005856">
    <property type="term" value="C:cytoskeleton"/>
    <property type="evidence" value="ECO:0007669"/>
    <property type="project" value="TreeGrafter"/>
</dbReference>
<keyword evidence="13 15" id="KW-0067">ATP-binding</keyword>
<dbReference type="InterPro" id="IPR001849">
    <property type="entry name" value="PH_domain"/>
</dbReference>
<feature type="domain" description="Protein kinase" evidence="19">
    <location>
        <begin position="67"/>
        <end position="329"/>
    </location>
</feature>
<dbReference type="GO" id="GO:0008270">
    <property type="term" value="F:zinc ion binding"/>
    <property type="evidence" value="ECO:0007669"/>
    <property type="project" value="UniProtKB-KW"/>
</dbReference>
<keyword evidence="5" id="KW-0723">Serine/threonine-protein kinase</keyword>
<dbReference type="PROSITE" id="PS50081">
    <property type="entry name" value="ZF_DAG_PE_2"/>
    <property type="match status" value="1"/>
</dbReference>
<keyword evidence="7" id="KW-0808">Transferase</keyword>
<evidence type="ECO:0000259" key="21">
    <source>
        <dbReference type="PROSITE" id="PS51285"/>
    </source>
</evidence>
<dbReference type="InterPro" id="IPR000719">
    <property type="entry name" value="Prot_kinase_dom"/>
</dbReference>
<evidence type="ECO:0000256" key="9">
    <source>
        <dbReference type="ARBA" id="ARBA00022741"/>
    </source>
</evidence>
<evidence type="ECO:0000256" key="17">
    <source>
        <dbReference type="SAM" id="MobiDB-lite"/>
    </source>
</evidence>
<accession>A0A2A2L2E3</accession>
<evidence type="ECO:0000256" key="10">
    <source>
        <dbReference type="ARBA" id="ARBA00022771"/>
    </source>
</evidence>
<dbReference type="FunFam" id="3.30.200.20:FF:000017">
    <property type="entry name" value="Non-specific serine/threonine protein kinase"/>
    <property type="match status" value="1"/>
</dbReference>
<evidence type="ECO:0000256" key="16">
    <source>
        <dbReference type="SAM" id="Coils"/>
    </source>
</evidence>
<dbReference type="Proteomes" id="UP000218231">
    <property type="component" value="Unassembled WGS sequence"/>
</dbReference>
<evidence type="ECO:0000259" key="20">
    <source>
        <dbReference type="PROSITE" id="PS50081"/>
    </source>
</evidence>
<proteinExistence type="predicted"/>
<dbReference type="AlphaFoldDB" id="A0A2A2L2E3"/>
<gene>
    <name evidence="22" type="ORF">WR25_23598</name>
</gene>
<keyword evidence="14 16" id="KW-0175">Coiled coil</keyword>
<feature type="region of interest" description="Disordered" evidence="17">
    <location>
        <begin position="532"/>
        <end position="564"/>
    </location>
</feature>
<keyword evidence="4" id="KW-0963">Cytoplasm</keyword>
<evidence type="ECO:0000313" key="22">
    <source>
        <dbReference type="EMBL" id="PAV80431.1"/>
    </source>
</evidence>
<name>A0A2A2L2E3_9BILA</name>
<dbReference type="PROSITE" id="PS00107">
    <property type="entry name" value="PROTEIN_KINASE_ATP"/>
    <property type="match status" value="1"/>
</dbReference>
<evidence type="ECO:0000256" key="15">
    <source>
        <dbReference type="PROSITE-ProRule" id="PRU10141"/>
    </source>
</evidence>
<dbReference type="PANTHER" id="PTHR22988">
    <property type="entry name" value="MYOTONIC DYSTROPHY S/T KINASE-RELATED"/>
    <property type="match status" value="1"/>
</dbReference>
<feature type="domain" description="PH" evidence="18">
    <location>
        <begin position="949"/>
        <end position="1152"/>
    </location>
</feature>
<dbReference type="GO" id="GO:0005737">
    <property type="term" value="C:cytoplasm"/>
    <property type="evidence" value="ECO:0007669"/>
    <property type="project" value="UniProtKB-SubCell"/>
</dbReference>
<dbReference type="InterPro" id="IPR011993">
    <property type="entry name" value="PH-like_dom_sf"/>
</dbReference>
<dbReference type="FunFam" id="1.10.510.10:FF:000047">
    <property type="entry name" value="Rho-associated protein kinase 1"/>
    <property type="match status" value="1"/>
</dbReference>
<sequence>MDEDIVEKLLDPRSPLNVESLLDTVVALVTDLKLPVLMRMKNIDLFVKRYQSVVDELAKARISYKHFKQLKVIGRGAFGEVQLVRHVETKKVYAMKLLCKEDMMKRSDSAFFWEERNIMAHADSEWIVKLHYAFQDEKFLYLVMDYMPGGDLVNLMQMYETSEKWTRFYTAELIEALCALHGMGYIHRDVKPDNMLVNRSGHIKLADFGTCVRMNENGVVRCSTAVGTPDYISPEVLRNQGQDAEFGREVDYWSVGVFIYEMLYGETPFFKDSLATTYANIMDHENSLKFPEDVVISENAKHLIRSFLSSVDKRLGRNGVQEIKAHPFFKNNDWTWETLRNATPPVIPELRSDDDTSHFEVMTTESRRETTDGFQLPRTFNGNQLPFIGFTYSNELSPIQKLKNGLMNGSASASANGPQPAIRRNVDNVGSAELNARITELENQLESQRRAASEQQARLTSQQGQFVKCEQQIKTLDIENSRLLNQLRELEDSAAEGKDMCERMKGFEQDATTYKQQREELQHKLMKMREDEERLREEVRNKNTELAQEREEMHRSSQKKGELEEKVNELKRQLIDEIGKQEEISDKLRKVLEERKENGELQSRAKQTEAELERLLARTEKELEQLKKDLEQEAQHRMAAQSEATANARKLAGAVANENYLVAELNEWKSKVKLMEEEMSQLCEEKKRLDYDHKRILDELDAERTFAKLYRNEARTLEEEKSKLEEFENEVRSLRSELENERVGRMVAEENYTDVDKQKTLLALEVSELVKSHNREMELKEQQMVNMCERERDLETQIQELGRKIKEYEGGTSDAAYINKLEAALKTEKLHKQSLIQKVEELAAIRLKESNKKSKGAKENVIGKREREIMRENDILKEQIKNLYNEKEKLISDMTHQIREVTNQADYYRNEVRELNDVINDLERSGKNIEHRRHGTDPHNGIGSPFDLPLPHEGWLALKPDKARVKTKKTKDMQWINVFGLLTSHAFTLFNDDKQNAVPHIIIDVIKLFHVRKVTEADVRSADPNMLPKIFHLLYDDDLSGTSGSRHASSTDLSSDSHSMHRDEQWNRHEFQDLTFHMTTHCDLCHKKLSDMIRPPPAYECKKCHFKIHKEHAKTADIPMCRITAVSKELFLMASSESECMQWISLLSRLIESRSASAVSRNPSRRIAIHSHSHSSS</sequence>
<comment type="cofactor">
    <cofactor evidence="1">
        <name>Mg(2+)</name>
        <dbReference type="ChEBI" id="CHEBI:18420"/>
    </cofactor>
</comment>
<dbReference type="PROSITE" id="PS51285">
    <property type="entry name" value="AGC_KINASE_CTER"/>
    <property type="match status" value="1"/>
</dbReference>
<comment type="caution">
    <text evidence="22">The sequence shown here is derived from an EMBL/GenBank/DDBJ whole genome shotgun (WGS) entry which is preliminary data.</text>
</comment>
<keyword evidence="6" id="KW-0597">Phosphoprotein</keyword>
<evidence type="ECO:0000256" key="12">
    <source>
        <dbReference type="ARBA" id="ARBA00022833"/>
    </source>
</evidence>
<evidence type="ECO:0000256" key="2">
    <source>
        <dbReference type="ARBA" id="ARBA00004496"/>
    </source>
</evidence>
<evidence type="ECO:0000256" key="14">
    <source>
        <dbReference type="ARBA" id="ARBA00023054"/>
    </source>
</evidence>
<feature type="binding site" evidence="15">
    <location>
        <position position="96"/>
    </location>
    <ligand>
        <name>ATP</name>
        <dbReference type="ChEBI" id="CHEBI:30616"/>
    </ligand>
</feature>
<dbReference type="SMART" id="SM00133">
    <property type="entry name" value="S_TK_X"/>
    <property type="match status" value="1"/>
</dbReference>
<evidence type="ECO:0000259" key="19">
    <source>
        <dbReference type="PROSITE" id="PS50011"/>
    </source>
</evidence>
<protein>
    <recommendedName>
        <fullName evidence="3">non-specific serine/threonine protein kinase</fullName>
        <ecNumber evidence="3">2.7.11.1</ecNumber>
    </recommendedName>
</protein>
<dbReference type="InterPro" id="IPR002219">
    <property type="entry name" value="PKC_DAG/PE"/>
</dbReference>
<evidence type="ECO:0000256" key="1">
    <source>
        <dbReference type="ARBA" id="ARBA00001946"/>
    </source>
</evidence>
<feature type="domain" description="AGC-kinase C-terminal" evidence="21">
    <location>
        <begin position="330"/>
        <end position="402"/>
    </location>
</feature>
<dbReference type="InterPro" id="IPR050839">
    <property type="entry name" value="Rho-assoc_Ser/Thr_Kinase"/>
</dbReference>
<evidence type="ECO:0000256" key="13">
    <source>
        <dbReference type="ARBA" id="ARBA00022840"/>
    </source>
</evidence>
<dbReference type="GO" id="GO:0072518">
    <property type="term" value="F:Rho-dependent protein serine/threonine kinase activity"/>
    <property type="evidence" value="ECO:0007669"/>
    <property type="project" value="TreeGrafter"/>
</dbReference>
<evidence type="ECO:0000313" key="23">
    <source>
        <dbReference type="Proteomes" id="UP000218231"/>
    </source>
</evidence>
<dbReference type="InterPro" id="IPR008271">
    <property type="entry name" value="Ser/Thr_kinase_AS"/>
</dbReference>
<keyword evidence="12" id="KW-0862">Zinc</keyword>
<evidence type="ECO:0000256" key="4">
    <source>
        <dbReference type="ARBA" id="ARBA00022490"/>
    </source>
</evidence>
<keyword evidence="23" id="KW-1185">Reference proteome</keyword>
<dbReference type="EMBL" id="LIAE01007273">
    <property type="protein sequence ID" value="PAV80431.1"/>
    <property type="molecule type" value="Genomic_DNA"/>
</dbReference>
<dbReference type="SMART" id="SM00220">
    <property type="entry name" value="S_TKc"/>
    <property type="match status" value="1"/>
</dbReference>
<dbReference type="InterPro" id="IPR000961">
    <property type="entry name" value="AGC-kinase_C"/>
</dbReference>
<evidence type="ECO:0000256" key="3">
    <source>
        <dbReference type="ARBA" id="ARBA00012513"/>
    </source>
</evidence>
<dbReference type="InterPro" id="IPR011009">
    <property type="entry name" value="Kinase-like_dom_sf"/>
</dbReference>
<dbReference type="SUPFAM" id="SSF50729">
    <property type="entry name" value="PH domain-like"/>
    <property type="match status" value="1"/>
</dbReference>
<feature type="coiled-coil region" evidence="16">
    <location>
        <begin position="866"/>
        <end position="932"/>
    </location>
</feature>
<keyword evidence="11" id="KW-0418">Kinase</keyword>
<dbReference type="GO" id="GO:0031032">
    <property type="term" value="P:actomyosin structure organization"/>
    <property type="evidence" value="ECO:0007669"/>
    <property type="project" value="TreeGrafter"/>
</dbReference>
<feature type="domain" description="Phorbol-ester/DAG-type" evidence="20">
    <location>
        <begin position="1068"/>
        <end position="1121"/>
    </location>
</feature>
<dbReference type="Gene3D" id="3.30.60.20">
    <property type="match status" value="1"/>
</dbReference>
<feature type="coiled-coil region" evidence="16">
    <location>
        <begin position="770"/>
        <end position="838"/>
    </location>
</feature>
<dbReference type="Pfam" id="PF00069">
    <property type="entry name" value="Pkinase"/>
    <property type="match status" value="1"/>
</dbReference>
<organism evidence="22 23">
    <name type="scientific">Diploscapter pachys</name>
    <dbReference type="NCBI Taxonomy" id="2018661"/>
    <lineage>
        <taxon>Eukaryota</taxon>
        <taxon>Metazoa</taxon>
        <taxon>Ecdysozoa</taxon>
        <taxon>Nematoda</taxon>
        <taxon>Chromadorea</taxon>
        <taxon>Rhabditida</taxon>
        <taxon>Rhabditina</taxon>
        <taxon>Rhabditomorpha</taxon>
        <taxon>Rhabditoidea</taxon>
        <taxon>Rhabditidae</taxon>
        <taxon>Diploscapter</taxon>
    </lineage>
</organism>
<dbReference type="PANTHER" id="PTHR22988:SF73">
    <property type="entry name" value="RHO-ASSOCIATED PROTEIN KINASE"/>
    <property type="match status" value="1"/>
</dbReference>
<keyword evidence="9 15" id="KW-0547">Nucleotide-binding</keyword>
<reference evidence="22 23" key="1">
    <citation type="journal article" date="2017" name="Curr. Biol.">
        <title>Genome architecture and evolution of a unichromosomal asexual nematode.</title>
        <authorList>
            <person name="Fradin H."/>
            <person name="Zegar C."/>
            <person name="Gutwein M."/>
            <person name="Lucas J."/>
            <person name="Kovtun M."/>
            <person name="Corcoran D."/>
            <person name="Baugh L.R."/>
            <person name="Kiontke K."/>
            <person name="Gunsalus K."/>
            <person name="Fitch D.H."/>
            <person name="Piano F."/>
        </authorList>
    </citation>
    <scope>NUCLEOTIDE SEQUENCE [LARGE SCALE GENOMIC DNA]</scope>
    <source>
        <strain evidence="22">PF1309</strain>
    </source>
</reference>
<dbReference type="SUPFAM" id="SSF57889">
    <property type="entry name" value="Cysteine-rich domain"/>
    <property type="match status" value="1"/>
</dbReference>
<dbReference type="InterPro" id="IPR017441">
    <property type="entry name" value="Protein_kinase_ATP_BS"/>
</dbReference>
<dbReference type="PROSITE" id="PS50011">
    <property type="entry name" value="PROTEIN_KINASE_DOM"/>
    <property type="match status" value="1"/>
</dbReference>
<dbReference type="SMART" id="SM00233">
    <property type="entry name" value="PH"/>
    <property type="match status" value="1"/>
</dbReference>
<dbReference type="GO" id="GO:0005524">
    <property type="term" value="F:ATP binding"/>
    <property type="evidence" value="ECO:0007669"/>
    <property type="project" value="UniProtKB-UniRule"/>
</dbReference>
<dbReference type="PROSITE" id="PS00108">
    <property type="entry name" value="PROTEIN_KINASE_ST"/>
    <property type="match status" value="1"/>
</dbReference>
<dbReference type="GO" id="GO:0048598">
    <property type="term" value="P:embryonic morphogenesis"/>
    <property type="evidence" value="ECO:0007669"/>
    <property type="project" value="TreeGrafter"/>
</dbReference>
<keyword evidence="8" id="KW-0479">Metal-binding</keyword>
<dbReference type="GO" id="GO:0000281">
    <property type="term" value="P:mitotic cytokinesis"/>
    <property type="evidence" value="ECO:0007669"/>
    <property type="project" value="TreeGrafter"/>
</dbReference>
<dbReference type="CDD" id="cd20813">
    <property type="entry name" value="C1_ROCK"/>
    <property type="match status" value="1"/>
</dbReference>
<evidence type="ECO:0000256" key="8">
    <source>
        <dbReference type="ARBA" id="ARBA00022723"/>
    </source>
</evidence>
<evidence type="ECO:0000256" key="11">
    <source>
        <dbReference type="ARBA" id="ARBA00022777"/>
    </source>
</evidence>
<dbReference type="Gene3D" id="2.30.29.30">
    <property type="entry name" value="Pleckstrin-homology domain (PH domain)/Phosphotyrosine-binding domain (PTB)"/>
    <property type="match status" value="1"/>
</dbReference>
<evidence type="ECO:0000256" key="7">
    <source>
        <dbReference type="ARBA" id="ARBA00022679"/>
    </source>
</evidence>
<dbReference type="OrthoDB" id="3638488at2759"/>
<dbReference type="InterPro" id="IPR046349">
    <property type="entry name" value="C1-like_sf"/>
</dbReference>
<dbReference type="GO" id="GO:0030866">
    <property type="term" value="P:cortical actin cytoskeleton organization"/>
    <property type="evidence" value="ECO:0007669"/>
    <property type="project" value="TreeGrafter"/>
</dbReference>
<comment type="subcellular location">
    <subcellularLocation>
        <location evidence="2">Cytoplasm</location>
    </subcellularLocation>
</comment>
<dbReference type="SUPFAM" id="SSF56112">
    <property type="entry name" value="Protein kinase-like (PK-like)"/>
    <property type="match status" value="1"/>
</dbReference>
<evidence type="ECO:0000256" key="5">
    <source>
        <dbReference type="ARBA" id="ARBA00022527"/>
    </source>
</evidence>